<dbReference type="SUPFAM" id="SSF143800">
    <property type="entry name" value="L28p-like"/>
    <property type="match status" value="1"/>
</dbReference>
<evidence type="ECO:0000256" key="1">
    <source>
        <dbReference type="ARBA" id="ARBA00008760"/>
    </source>
</evidence>
<dbReference type="InterPro" id="IPR034704">
    <property type="entry name" value="Ribosomal_bL28/bL31-like_sf"/>
</dbReference>
<evidence type="ECO:0000313" key="8">
    <source>
        <dbReference type="Proteomes" id="UP000010103"/>
    </source>
</evidence>
<dbReference type="GO" id="GO:0003735">
    <property type="term" value="F:structural constituent of ribosome"/>
    <property type="evidence" value="ECO:0007669"/>
    <property type="project" value="InterPro"/>
</dbReference>
<comment type="similarity">
    <text evidence="1 5">Belongs to the bacterial ribosomal protein bL28 family.</text>
</comment>
<dbReference type="Gene3D" id="2.30.170.40">
    <property type="entry name" value="Ribosomal protein L28/L24"/>
    <property type="match status" value="1"/>
</dbReference>
<dbReference type="AlphaFoldDB" id="F4MQ08"/>
<dbReference type="GO" id="GO:1990904">
    <property type="term" value="C:ribonucleoprotein complex"/>
    <property type="evidence" value="ECO:0007669"/>
    <property type="project" value="UniProtKB-KW"/>
</dbReference>
<dbReference type="Pfam" id="PF00830">
    <property type="entry name" value="Ribosomal_L28"/>
    <property type="match status" value="1"/>
</dbReference>
<keyword evidence="3 5" id="KW-0687">Ribonucleoprotein</keyword>
<feature type="compositionally biased region" description="Polar residues" evidence="6">
    <location>
        <begin position="14"/>
        <end position="24"/>
    </location>
</feature>
<reference evidence="8" key="1">
    <citation type="journal article" date="2011" name="BMC Genomics">
        <title>Mycoplasma mycoides, from "mycoides Small Colony" to "capri". A microevolutionary perspective.</title>
        <authorList>
            <person name="Thiaucourt F."/>
            <person name="Manso-Silvan L."/>
            <person name="Salah W."/>
            <person name="Barbe V."/>
            <person name="Berger A."/>
            <person name="Jacob D."/>
            <person name="Breton M."/>
            <person name="Dupuy V."/>
            <person name="Lomenech A.M."/>
            <person name="Blanchard A."/>
            <person name="Sirand-Pugnet P."/>
        </authorList>
    </citation>
    <scope>NUCLEOTIDE SEQUENCE [LARGE SCALE GENOMIC DNA]</scope>
    <source>
        <strain evidence="8">95010</strain>
    </source>
</reference>
<evidence type="ECO:0000256" key="5">
    <source>
        <dbReference type="HAMAP-Rule" id="MF_00373"/>
    </source>
</evidence>
<feature type="compositionally biased region" description="Basic and acidic residues" evidence="6">
    <location>
        <begin position="1"/>
        <end position="10"/>
    </location>
</feature>
<dbReference type="HAMAP" id="MF_00373">
    <property type="entry name" value="Ribosomal_bL28"/>
    <property type="match status" value="1"/>
</dbReference>
<evidence type="ECO:0000256" key="3">
    <source>
        <dbReference type="ARBA" id="ARBA00023274"/>
    </source>
</evidence>
<dbReference type="GO" id="GO:0006412">
    <property type="term" value="P:translation"/>
    <property type="evidence" value="ECO:0007669"/>
    <property type="project" value="UniProtKB-UniRule"/>
</dbReference>
<reference evidence="8" key="2">
    <citation type="journal article" date="2011" name="BMC Genomics">
        <title>Mycoplasma mycoides, from mycoides Small Colony to capri. A microevolutionary perspective.</title>
        <authorList>
            <person name="Thiaucourt F."/>
            <person name="Manso-Silvan L."/>
            <person name="Salah W."/>
            <person name="Barbe V."/>
            <person name="Berger A."/>
            <person name="Jacob D."/>
            <person name="Breton M."/>
            <person name="Dupuy V."/>
            <person name="Lomenech A.M."/>
            <person name="Blanchard A."/>
            <person name="Sirand-Pugnet P."/>
        </authorList>
    </citation>
    <scope>NUCLEOTIDE SEQUENCE [LARGE SCALE GENOMIC DNA]</scope>
    <source>
        <strain evidence="8">95010</strain>
    </source>
</reference>
<evidence type="ECO:0000256" key="6">
    <source>
        <dbReference type="SAM" id="MobiDB-lite"/>
    </source>
</evidence>
<feature type="region of interest" description="Disordered" evidence="6">
    <location>
        <begin position="1"/>
        <end position="24"/>
    </location>
</feature>
<dbReference type="EMBL" id="FQ377874">
    <property type="protein sequence ID" value="CBW54191.1"/>
    <property type="molecule type" value="Genomic_DNA"/>
</dbReference>
<evidence type="ECO:0000256" key="2">
    <source>
        <dbReference type="ARBA" id="ARBA00022980"/>
    </source>
</evidence>
<keyword evidence="2 5" id="KW-0689">Ribosomal protein</keyword>
<protein>
    <recommendedName>
        <fullName evidence="4 5">Large ribosomal subunit protein bL28</fullName>
    </recommendedName>
</protein>
<dbReference type="Proteomes" id="UP000010103">
    <property type="component" value="Chromosome"/>
</dbReference>
<proteinExistence type="inferred from homology"/>
<dbReference type="PANTHER" id="PTHR39080:SF1">
    <property type="entry name" value="LARGE RIBOSOMAL SUBUNIT PROTEIN BL28A"/>
    <property type="match status" value="1"/>
</dbReference>
<dbReference type="KEGG" id="mml:MLC_4630"/>
<dbReference type="InterPro" id="IPR050096">
    <property type="entry name" value="Bacterial_rp_bL28"/>
</dbReference>
<gene>
    <name evidence="7" type="primary">L28</name>
    <name evidence="5" type="synonym">rpmB</name>
    <name evidence="7" type="ORF">MLC_4630</name>
</gene>
<sequence length="68" mass="7758">MKFMARRDALTGKSALSGQSRSHALNATKRKWNLNLQKVRVMDENGSVFNIKVSARTLRTLKKQEKIV</sequence>
<dbReference type="GO" id="GO:0005840">
    <property type="term" value="C:ribosome"/>
    <property type="evidence" value="ECO:0007669"/>
    <property type="project" value="UniProtKB-KW"/>
</dbReference>
<evidence type="ECO:0000313" key="7">
    <source>
        <dbReference type="EMBL" id="CBW54191.1"/>
    </source>
</evidence>
<accession>F4MQ08</accession>
<organism evidence="7 8">
    <name type="scientific">Mycoplasma mycoides subsp. capri LC str. 95010</name>
    <dbReference type="NCBI Taxonomy" id="862259"/>
    <lineage>
        <taxon>Bacteria</taxon>
        <taxon>Bacillati</taxon>
        <taxon>Mycoplasmatota</taxon>
        <taxon>Mollicutes</taxon>
        <taxon>Mycoplasmataceae</taxon>
        <taxon>Mycoplasma</taxon>
    </lineage>
</organism>
<dbReference type="HOGENOM" id="CLU_064548_7_2_14"/>
<dbReference type="InterPro" id="IPR026569">
    <property type="entry name" value="Ribosomal_bL28"/>
</dbReference>
<dbReference type="NCBIfam" id="TIGR00009">
    <property type="entry name" value="L28"/>
    <property type="match status" value="1"/>
</dbReference>
<dbReference type="InterPro" id="IPR001383">
    <property type="entry name" value="Ribosomal_bL28_bact-type"/>
</dbReference>
<dbReference type="PANTHER" id="PTHR39080">
    <property type="entry name" value="50S RIBOSOMAL PROTEIN L28"/>
    <property type="match status" value="1"/>
</dbReference>
<dbReference type="InterPro" id="IPR037147">
    <property type="entry name" value="Ribosomal_bL28_sf"/>
</dbReference>
<evidence type="ECO:0000256" key="4">
    <source>
        <dbReference type="ARBA" id="ARBA00035174"/>
    </source>
</evidence>
<name>F4MQ08_MYCML</name>